<dbReference type="EMBL" id="NRSD01000015">
    <property type="protein sequence ID" value="MBK1645713.1"/>
    <property type="molecule type" value="Genomic_DNA"/>
</dbReference>
<protein>
    <recommendedName>
        <fullName evidence="1">STAS domain-containing protein</fullName>
    </recommendedName>
</protein>
<dbReference type="InterPro" id="IPR036513">
    <property type="entry name" value="STAS_dom_sf"/>
</dbReference>
<name>A0A9X0WJG6_9GAMM</name>
<dbReference type="Gene3D" id="3.30.750.24">
    <property type="entry name" value="STAS domain"/>
    <property type="match status" value="1"/>
</dbReference>
<feature type="domain" description="STAS" evidence="1">
    <location>
        <begin position="47"/>
        <end position="118"/>
    </location>
</feature>
<evidence type="ECO:0000259" key="1">
    <source>
        <dbReference type="PROSITE" id="PS50801"/>
    </source>
</evidence>
<comment type="caution">
    <text evidence="2">The sequence shown here is derived from an EMBL/GenBank/DDBJ whole genome shotgun (WGS) entry which is preliminary data.</text>
</comment>
<proteinExistence type="predicted"/>
<sequence length="139" mass="15176">MLLQPSRHASPTTQRWNDAIRIGDRLNAGRLPVVTCGDETAFTTRVPDLDYRVQDGLLQVQLYGPLDLRCHAHLLSLADAVDASIQACVLDLSGVDYVFDSGLVAIVLLREALAERGVTSLTIKGFDLAPRTMIGRMDS</sequence>
<reference evidence="2 3" key="1">
    <citation type="journal article" date="2020" name="Microorganisms">
        <title>Osmotic Adaptation and Compatible Solute Biosynthesis of Phototrophic Bacteria as Revealed from Genome Analyses.</title>
        <authorList>
            <person name="Imhoff J.F."/>
            <person name="Rahn T."/>
            <person name="Kunzel S."/>
            <person name="Keller A."/>
            <person name="Neulinger S.C."/>
        </authorList>
    </citation>
    <scope>NUCLEOTIDE SEQUENCE [LARGE SCALE GENOMIC DNA]</scope>
    <source>
        <strain evidence="2 3">DSM 21303</strain>
    </source>
</reference>
<organism evidence="2 3">
    <name type="scientific">Thiocapsa imhoffii</name>
    <dbReference type="NCBI Taxonomy" id="382777"/>
    <lineage>
        <taxon>Bacteria</taxon>
        <taxon>Pseudomonadati</taxon>
        <taxon>Pseudomonadota</taxon>
        <taxon>Gammaproteobacteria</taxon>
        <taxon>Chromatiales</taxon>
        <taxon>Chromatiaceae</taxon>
        <taxon>Thiocapsa</taxon>
    </lineage>
</organism>
<accession>A0A9X0WJG6</accession>
<dbReference type="AlphaFoldDB" id="A0A9X0WJG6"/>
<evidence type="ECO:0000313" key="3">
    <source>
        <dbReference type="Proteomes" id="UP001138802"/>
    </source>
</evidence>
<gene>
    <name evidence="2" type="ORF">CKO25_13850</name>
</gene>
<keyword evidence="3" id="KW-1185">Reference proteome</keyword>
<dbReference type="Proteomes" id="UP001138802">
    <property type="component" value="Unassembled WGS sequence"/>
</dbReference>
<dbReference type="RefSeq" id="WP_200388526.1">
    <property type="nucleotide sequence ID" value="NZ_NRSD01000015.1"/>
</dbReference>
<evidence type="ECO:0000313" key="2">
    <source>
        <dbReference type="EMBL" id="MBK1645713.1"/>
    </source>
</evidence>
<dbReference type="SUPFAM" id="SSF52091">
    <property type="entry name" value="SpoIIaa-like"/>
    <property type="match status" value="1"/>
</dbReference>
<dbReference type="InterPro" id="IPR002645">
    <property type="entry name" value="STAS_dom"/>
</dbReference>
<dbReference type="PROSITE" id="PS50801">
    <property type="entry name" value="STAS"/>
    <property type="match status" value="1"/>
</dbReference>